<evidence type="ECO:0000256" key="7">
    <source>
        <dbReference type="ARBA" id="ARBA00023002"/>
    </source>
</evidence>
<keyword evidence="9" id="KW-0275">Fatty acid biosynthesis</keyword>
<dbReference type="STRING" id="74649.A0A2P6R6Z4"/>
<evidence type="ECO:0000256" key="4">
    <source>
        <dbReference type="ARBA" id="ARBA00022767"/>
    </source>
</evidence>
<keyword evidence="8" id="KW-0443">Lipid metabolism</keyword>
<gene>
    <name evidence="11" type="ORF">RchiOBHm_Chr3g0455071</name>
</gene>
<evidence type="ECO:0000256" key="8">
    <source>
        <dbReference type="ARBA" id="ARBA00023098"/>
    </source>
</evidence>
<comment type="caution">
    <text evidence="11">The sequence shown here is derived from an EMBL/GenBank/DDBJ whole genome shotgun (WGS) entry which is preliminary data.</text>
</comment>
<dbReference type="SUPFAM" id="SSF48484">
    <property type="entry name" value="Lipoxigenase"/>
    <property type="match status" value="1"/>
</dbReference>
<dbReference type="EMBL" id="PDCK01000041">
    <property type="protein sequence ID" value="PRQ42205.1"/>
    <property type="molecule type" value="Genomic_DNA"/>
</dbReference>
<dbReference type="GO" id="GO:0034440">
    <property type="term" value="P:lipid oxidation"/>
    <property type="evidence" value="ECO:0007669"/>
    <property type="project" value="InterPro"/>
</dbReference>
<dbReference type="EC" id="1.13.11.58" evidence="11"/>
<dbReference type="SUPFAM" id="SSF49723">
    <property type="entry name" value="Lipase/lipooxygenase domain (PLAT/LH2 domain)"/>
    <property type="match status" value="1"/>
</dbReference>
<evidence type="ECO:0000256" key="5">
    <source>
        <dbReference type="ARBA" id="ARBA00022832"/>
    </source>
</evidence>
<dbReference type="GO" id="GO:1990136">
    <property type="term" value="F:linoleate 9S-lipoxygenase activity"/>
    <property type="evidence" value="ECO:0007669"/>
    <property type="project" value="UniProtKB-EC"/>
</dbReference>
<keyword evidence="5" id="KW-0276">Fatty acid metabolism</keyword>
<dbReference type="InterPro" id="IPR027433">
    <property type="entry name" value="Lipoxygenase_dom_3"/>
</dbReference>
<dbReference type="GO" id="GO:0006633">
    <property type="term" value="P:fatty acid biosynthetic process"/>
    <property type="evidence" value="ECO:0007669"/>
    <property type="project" value="UniProtKB-KW"/>
</dbReference>
<proteinExistence type="inferred from homology"/>
<dbReference type="Gene3D" id="4.10.372.10">
    <property type="entry name" value="Lipoxygenase-1, Domain 3"/>
    <property type="match status" value="1"/>
</dbReference>
<dbReference type="InterPro" id="IPR036392">
    <property type="entry name" value="PLAT/LH2_dom_sf"/>
</dbReference>
<sequence>MLNLVSFLIYFNFHKRVARESWKGSILGKLVRTVTPITARESVFNVTFDWEEEIRVPGAFLIRNNHHSEFYLKTVTLEDVPDEGRIHCLQLLDSNSESRLNLLLSLNIYVPRDERFGHLKLADFLTYGLKSIAQFVRTGLEALSDDTPNEFDSFEDVLKLYEGGIPLPQGLLKDIGDNIPVEMLKEILRTDGGENFLRFPVPQVIKEDMTARRTNEEFA</sequence>
<dbReference type="SMART" id="SM00308">
    <property type="entry name" value="LH2"/>
    <property type="match status" value="1"/>
</dbReference>
<evidence type="ECO:0000313" key="11">
    <source>
        <dbReference type="EMBL" id="PRQ42205.1"/>
    </source>
</evidence>
<dbReference type="Gramene" id="PRQ42205">
    <property type="protein sequence ID" value="PRQ42205"/>
    <property type="gene ID" value="RchiOBHm_Chr3g0455071"/>
</dbReference>
<organism evidence="11 12">
    <name type="scientific">Rosa chinensis</name>
    <name type="common">China rose</name>
    <dbReference type="NCBI Taxonomy" id="74649"/>
    <lineage>
        <taxon>Eukaryota</taxon>
        <taxon>Viridiplantae</taxon>
        <taxon>Streptophyta</taxon>
        <taxon>Embryophyta</taxon>
        <taxon>Tracheophyta</taxon>
        <taxon>Spermatophyta</taxon>
        <taxon>Magnoliopsida</taxon>
        <taxon>eudicotyledons</taxon>
        <taxon>Gunneridae</taxon>
        <taxon>Pentapetalae</taxon>
        <taxon>rosids</taxon>
        <taxon>fabids</taxon>
        <taxon>Rosales</taxon>
        <taxon>Rosaceae</taxon>
        <taxon>Rosoideae</taxon>
        <taxon>Rosoideae incertae sedis</taxon>
        <taxon>Rosa</taxon>
    </lineage>
</organism>
<name>A0A2P6R6Z4_ROSCH</name>
<keyword evidence="12" id="KW-1185">Reference proteome</keyword>
<evidence type="ECO:0000256" key="3">
    <source>
        <dbReference type="ARBA" id="ARBA00022723"/>
    </source>
</evidence>
<dbReference type="Pfam" id="PF00305">
    <property type="entry name" value="Lipoxygenase"/>
    <property type="match status" value="1"/>
</dbReference>
<accession>A0A2P6R6Z4</accession>
<comment type="similarity">
    <text evidence="1">Belongs to the lipoxygenase family.</text>
</comment>
<dbReference type="FunFam" id="4.10.372.10:FF:000001">
    <property type="entry name" value="Lipoxygenase"/>
    <property type="match status" value="1"/>
</dbReference>
<feature type="domain" description="Lipoxygenase" evidence="10">
    <location>
        <begin position="41"/>
        <end position="219"/>
    </location>
</feature>
<dbReference type="GO" id="GO:0031408">
    <property type="term" value="P:oxylipin biosynthetic process"/>
    <property type="evidence" value="ECO:0007669"/>
    <property type="project" value="UniProtKB-KW"/>
</dbReference>
<dbReference type="Gene3D" id="2.60.60.20">
    <property type="entry name" value="PLAT/LH2 domain"/>
    <property type="match status" value="1"/>
</dbReference>
<dbReference type="AlphaFoldDB" id="A0A2P6R6Z4"/>
<evidence type="ECO:0000256" key="2">
    <source>
        <dbReference type="ARBA" id="ARBA00022516"/>
    </source>
</evidence>
<dbReference type="InterPro" id="IPR001024">
    <property type="entry name" value="PLAT/LH2_dom"/>
</dbReference>
<keyword evidence="2" id="KW-0444">Lipid biosynthesis</keyword>
<dbReference type="Proteomes" id="UP000238479">
    <property type="component" value="Chromosome 3"/>
</dbReference>
<dbReference type="PRINTS" id="PR00468">
    <property type="entry name" value="PLTLPOXGNASE"/>
</dbReference>
<evidence type="ECO:0000259" key="10">
    <source>
        <dbReference type="PROSITE" id="PS51393"/>
    </source>
</evidence>
<dbReference type="Pfam" id="PF01477">
    <property type="entry name" value="PLAT"/>
    <property type="match status" value="1"/>
</dbReference>
<keyword evidence="3" id="KW-0479">Metal-binding</keyword>
<dbReference type="InterPro" id="IPR013819">
    <property type="entry name" value="LipOase_C"/>
</dbReference>
<keyword evidence="6" id="KW-0223">Dioxygenase</keyword>
<evidence type="ECO:0000256" key="1">
    <source>
        <dbReference type="ARBA" id="ARBA00009419"/>
    </source>
</evidence>
<protein>
    <submittedName>
        <fullName evidence="11">Putative linoleate 9S-lipoxygenase</fullName>
        <ecNumber evidence="11">1.13.11.58</ecNumber>
    </submittedName>
</protein>
<keyword evidence="4" id="KW-0925">Oxylipin biosynthesis</keyword>
<evidence type="ECO:0000256" key="9">
    <source>
        <dbReference type="ARBA" id="ARBA00023160"/>
    </source>
</evidence>
<evidence type="ECO:0000313" key="12">
    <source>
        <dbReference type="Proteomes" id="UP000238479"/>
    </source>
</evidence>
<evidence type="ECO:0000256" key="6">
    <source>
        <dbReference type="ARBA" id="ARBA00022964"/>
    </source>
</evidence>
<dbReference type="InterPro" id="IPR001246">
    <property type="entry name" value="LipOase_plant"/>
</dbReference>
<dbReference type="InterPro" id="IPR000907">
    <property type="entry name" value="LipOase"/>
</dbReference>
<reference evidence="11 12" key="1">
    <citation type="journal article" date="2018" name="Nat. Genet.">
        <title>The Rosa genome provides new insights in the design of modern roses.</title>
        <authorList>
            <person name="Bendahmane M."/>
        </authorList>
    </citation>
    <scope>NUCLEOTIDE SEQUENCE [LARGE SCALE GENOMIC DNA]</scope>
    <source>
        <strain evidence="12">cv. Old Blush</strain>
    </source>
</reference>
<keyword evidence="7 11" id="KW-0560">Oxidoreductase</keyword>
<dbReference type="GO" id="GO:0046872">
    <property type="term" value="F:metal ion binding"/>
    <property type="evidence" value="ECO:0007669"/>
    <property type="project" value="UniProtKB-KW"/>
</dbReference>
<dbReference type="PANTHER" id="PTHR11771">
    <property type="entry name" value="LIPOXYGENASE"/>
    <property type="match status" value="1"/>
</dbReference>
<dbReference type="InterPro" id="IPR036226">
    <property type="entry name" value="LipOase_C_sf"/>
</dbReference>
<dbReference type="PROSITE" id="PS51393">
    <property type="entry name" value="LIPOXYGENASE_3"/>
    <property type="match status" value="1"/>
</dbReference>